<dbReference type="OrthoDB" id="10460210at2759"/>
<comment type="caution">
    <text evidence="2">The sequence shown here is derived from an EMBL/GenBank/DDBJ whole genome shotgun (WGS) entry which is preliminary data.</text>
</comment>
<feature type="compositionally biased region" description="Low complexity" evidence="1">
    <location>
        <begin position="382"/>
        <end position="393"/>
    </location>
</feature>
<keyword evidence="3" id="KW-1185">Reference proteome</keyword>
<feature type="compositionally biased region" description="Polar residues" evidence="1">
    <location>
        <begin position="311"/>
        <end position="330"/>
    </location>
</feature>
<evidence type="ECO:0000313" key="3">
    <source>
        <dbReference type="Proteomes" id="UP000073492"/>
    </source>
</evidence>
<dbReference type="Proteomes" id="UP000073492">
    <property type="component" value="Unassembled WGS sequence"/>
</dbReference>
<feature type="compositionally biased region" description="Basic and acidic residues" evidence="1">
    <location>
        <begin position="354"/>
        <end position="365"/>
    </location>
</feature>
<reference evidence="2 3" key="1">
    <citation type="submission" date="2015-07" db="EMBL/GenBank/DDBJ databases">
        <title>Comparative genomics of the Sigatoka disease complex on banana suggests a link between parallel evolutionary changes in Pseudocercospora fijiensis and Pseudocercospora eumusae and increased virulence on the banana host.</title>
        <authorList>
            <person name="Chang T.-C."/>
            <person name="Salvucci A."/>
            <person name="Crous P.W."/>
            <person name="Stergiopoulos I."/>
        </authorList>
    </citation>
    <scope>NUCLEOTIDE SEQUENCE [LARGE SCALE GENOMIC DNA]</scope>
    <source>
        <strain evidence="2 3">CBS 116634</strain>
    </source>
</reference>
<proteinExistence type="predicted"/>
<evidence type="ECO:0000313" key="2">
    <source>
        <dbReference type="EMBL" id="KXS97098.1"/>
    </source>
</evidence>
<evidence type="ECO:0000256" key="1">
    <source>
        <dbReference type="SAM" id="MobiDB-lite"/>
    </source>
</evidence>
<protein>
    <submittedName>
        <fullName evidence="2">Uncharacterized protein</fullName>
    </submittedName>
</protein>
<sequence length="482" mass="51106">MTSIAANGGAPAGPLPPWHDQIIDASCMPAALGKPSSTRDTLSELASLNMNLSDSQMLTGYLHPNDICGTLAHDLGKRFSNALLAVGLRILDFVSKGSYNTSNFIVARVNDPRKLLSLPASARPKAEPAKSTLSTVTYVLMDQGQHAGQWVKIDVVQNDLSTSVMTPIESSAQTALQQAAQPAAAAVPTLPSAASTVANNNSSYSITNTNSQVQSTATSKTAPAIVPQHANISANSSQDHIFNQFIDPSLPAGSMATSPAVQQGFISSADAALSYTALDTHLEPNDMTSGSSNTNRTSSTRSGATEDTRETSLSASDSPTQSQSIAQTRPTVAAVQARKRRRGETADQDGTEADLPKRVKKDSDKVLPGTSEDPGKIDRDGPTVPTPAATPMTGIGNGRPATYPMPSAIAPLHNTTRAAPFVQRRPRRILRTKQTPRNRRGEQAHALTYAVPSTGFQSSQPYFMGVRHYIQAGWESHDTPRM</sequence>
<name>A0A139H402_9PEZI</name>
<dbReference type="EMBL" id="LFZO01000803">
    <property type="protein sequence ID" value="KXS97098.1"/>
    <property type="molecule type" value="Genomic_DNA"/>
</dbReference>
<organism evidence="2 3">
    <name type="scientific">Pseudocercospora musae</name>
    <dbReference type="NCBI Taxonomy" id="113226"/>
    <lineage>
        <taxon>Eukaryota</taxon>
        <taxon>Fungi</taxon>
        <taxon>Dikarya</taxon>
        <taxon>Ascomycota</taxon>
        <taxon>Pezizomycotina</taxon>
        <taxon>Dothideomycetes</taxon>
        <taxon>Dothideomycetidae</taxon>
        <taxon>Mycosphaerellales</taxon>
        <taxon>Mycosphaerellaceae</taxon>
        <taxon>Pseudocercospora</taxon>
    </lineage>
</organism>
<feature type="region of interest" description="Disordered" evidence="1">
    <location>
        <begin position="282"/>
        <end position="397"/>
    </location>
</feature>
<dbReference type="AlphaFoldDB" id="A0A139H402"/>
<accession>A0A139H402</accession>
<feature type="compositionally biased region" description="Low complexity" evidence="1">
    <location>
        <begin position="288"/>
        <end position="303"/>
    </location>
</feature>
<gene>
    <name evidence="2" type="ORF">AC579_2332</name>
</gene>